<dbReference type="Proteomes" id="UP000070054">
    <property type="component" value="Unassembled WGS sequence"/>
</dbReference>
<dbReference type="EMBL" id="JEMN01001621">
    <property type="protein sequence ID" value="KXH31290.1"/>
    <property type="molecule type" value="Genomic_DNA"/>
</dbReference>
<dbReference type="AlphaFoldDB" id="A0A135S5T1"/>
<comment type="caution">
    <text evidence="2">The sequence shown here is derived from an EMBL/GenBank/DDBJ whole genome shotgun (WGS) entry which is preliminary data.</text>
</comment>
<gene>
    <name evidence="2" type="ORF">CNYM01_13188</name>
</gene>
<protein>
    <recommendedName>
        <fullName evidence="4">Apple domain-containing protein</fullName>
    </recommendedName>
</protein>
<dbReference type="OrthoDB" id="5596743at2759"/>
<evidence type="ECO:0008006" key="4">
    <source>
        <dbReference type="Google" id="ProtNLM"/>
    </source>
</evidence>
<feature type="region of interest" description="Disordered" evidence="1">
    <location>
        <begin position="1"/>
        <end position="93"/>
    </location>
</feature>
<proteinExistence type="predicted"/>
<organism evidence="2 3">
    <name type="scientific">Colletotrichum nymphaeae SA-01</name>
    <dbReference type="NCBI Taxonomy" id="1460502"/>
    <lineage>
        <taxon>Eukaryota</taxon>
        <taxon>Fungi</taxon>
        <taxon>Dikarya</taxon>
        <taxon>Ascomycota</taxon>
        <taxon>Pezizomycotina</taxon>
        <taxon>Sordariomycetes</taxon>
        <taxon>Hypocreomycetidae</taxon>
        <taxon>Glomerellales</taxon>
        <taxon>Glomerellaceae</taxon>
        <taxon>Colletotrichum</taxon>
        <taxon>Colletotrichum acutatum species complex</taxon>
    </lineage>
</organism>
<evidence type="ECO:0000313" key="3">
    <source>
        <dbReference type="Proteomes" id="UP000070054"/>
    </source>
</evidence>
<name>A0A135S5T1_9PEZI</name>
<reference evidence="2 3" key="1">
    <citation type="submission" date="2014-02" db="EMBL/GenBank/DDBJ databases">
        <title>The genome sequence of Colletotrichum nymphaeae SA-01.</title>
        <authorList>
            <person name="Baroncelli R."/>
            <person name="Thon M.R."/>
        </authorList>
    </citation>
    <scope>NUCLEOTIDE SEQUENCE [LARGE SCALE GENOMIC DNA]</scope>
    <source>
        <strain evidence="2 3">SA-01</strain>
    </source>
</reference>
<accession>A0A135S5T1</accession>
<sequence length="247" mass="26019">MVESSVTPTNEPPTTTTGEPSVTVTEEPFTSSTDESSVTTTDEPTATGTDQPSFSSSDETSATSGNKVSATSDVSSTASTIGSSPASIEESSTQFHGRQDFSWGLARDLRLVIDANNPPLIQSSVVQPSSTSCPNICTTFGSRFPYSPLTLLTCCACTYEDPVYAQGFVTNQHSLPLILTIELCASFCDLSSNCVGFSYNAVHLNCLLLDAYSFRATAGSSNWVLVGRRSGSCGRSVCDPVTSSTDF</sequence>
<evidence type="ECO:0000313" key="2">
    <source>
        <dbReference type="EMBL" id="KXH31290.1"/>
    </source>
</evidence>
<feature type="compositionally biased region" description="Low complexity" evidence="1">
    <location>
        <begin position="1"/>
        <end position="80"/>
    </location>
</feature>
<feature type="compositionally biased region" description="Polar residues" evidence="1">
    <location>
        <begin position="81"/>
        <end position="93"/>
    </location>
</feature>
<evidence type="ECO:0000256" key="1">
    <source>
        <dbReference type="SAM" id="MobiDB-lite"/>
    </source>
</evidence>
<keyword evidence="3" id="KW-1185">Reference proteome</keyword>